<accession>M0FBQ7</accession>
<evidence type="ECO:0000313" key="2">
    <source>
        <dbReference type="Proteomes" id="UP000011689"/>
    </source>
</evidence>
<organism evidence="1 2">
    <name type="scientific">Halorubrum hochstenium ATCC 700873</name>
    <dbReference type="NCBI Taxonomy" id="1227481"/>
    <lineage>
        <taxon>Archaea</taxon>
        <taxon>Methanobacteriati</taxon>
        <taxon>Methanobacteriota</taxon>
        <taxon>Stenosarchaea group</taxon>
        <taxon>Halobacteria</taxon>
        <taxon>Halobacteriales</taxon>
        <taxon>Haloferacaceae</taxon>
        <taxon>Halorubrum</taxon>
    </lineage>
</organism>
<dbReference type="EMBL" id="AOJO01000035">
    <property type="protein sequence ID" value="ELZ56783.1"/>
    <property type="molecule type" value="Genomic_DNA"/>
</dbReference>
<comment type="caution">
    <text evidence="1">The sequence shown here is derived from an EMBL/GenBank/DDBJ whole genome shotgun (WGS) entry which is preliminary data.</text>
</comment>
<protein>
    <submittedName>
        <fullName evidence="1">Uncharacterized protein</fullName>
    </submittedName>
</protein>
<sequence>MLKAHNIISVISFCEISLHRELFDRFEPEFAILSHLIDMAIVDILSSLDLDEQQNTVFEQGEVRIRCWILFTTWDPHE</sequence>
<proteinExistence type="predicted"/>
<keyword evidence="2" id="KW-1185">Reference proteome</keyword>
<dbReference type="Proteomes" id="UP000011689">
    <property type="component" value="Unassembled WGS sequence"/>
</dbReference>
<reference evidence="1 2" key="1">
    <citation type="journal article" date="2014" name="PLoS Genet.">
        <title>Phylogenetically driven sequencing of extremely halophilic archaea reveals strategies for static and dynamic osmo-response.</title>
        <authorList>
            <person name="Becker E.A."/>
            <person name="Seitzer P.M."/>
            <person name="Tritt A."/>
            <person name="Larsen D."/>
            <person name="Krusor M."/>
            <person name="Yao A.I."/>
            <person name="Wu D."/>
            <person name="Madern D."/>
            <person name="Eisen J.A."/>
            <person name="Darling A.E."/>
            <person name="Facciotti M.T."/>
        </authorList>
    </citation>
    <scope>NUCLEOTIDE SEQUENCE [LARGE SCALE GENOMIC DNA]</scope>
    <source>
        <strain evidence="1 2">ATCC 700873</strain>
    </source>
</reference>
<gene>
    <name evidence="1" type="ORF">C467_07917</name>
</gene>
<dbReference type="AlphaFoldDB" id="M0FBQ7"/>
<name>M0FBQ7_9EURY</name>
<evidence type="ECO:0000313" key="1">
    <source>
        <dbReference type="EMBL" id="ELZ56783.1"/>
    </source>
</evidence>